<protein>
    <recommendedName>
        <fullName evidence="6">AN1-type domain-containing protein</fullName>
    </recommendedName>
</protein>
<dbReference type="RefSeq" id="XP_005822297.1">
    <property type="nucleotide sequence ID" value="XM_005822240.1"/>
</dbReference>
<feature type="domain" description="AN1-type" evidence="6">
    <location>
        <begin position="107"/>
        <end position="156"/>
    </location>
</feature>
<dbReference type="InterPro" id="IPR000058">
    <property type="entry name" value="Znf_AN1"/>
</dbReference>
<dbReference type="AlphaFoldDB" id="L1IGX8"/>
<reference evidence="8" key="3">
    <citation type="submission" date="2016-03" db="UniProtKB">
        <authorList>
            <consortium name="EnsemblProtists"/>
        </authorList>
    </citation>
    <scope>IDENTIFICATION</scope>
</reference>
<dbReference type="EnsemblProtists" id="EKX35317">
    <property type="protein sequence ID" value="EKX35317"/>
    <property type="gene ID" value="GUITHDRAFT_155544"/>
</dbReference>
<reference evidence="7 9" key="1">
    <citation type="journal article" date="2012" name="Nature">
        <title>Algal genomes reveal evolutionary mosaicism and the fate of nucleomorphs.</title>
        <authorList>
            <consortium name="DOE Joint Genome Institute"/>
            <person name="Curtis B.A."/>
            <person name="Tanifuji G."/>
            <person name="Burki F."/>
            <person name="Gruber A."/>
            <person name="Irimia M."/>
            <person name="Maruyama S."/>
            <person name="Arias M.C."/>
            <person name="Ball S.G."/>
            <person name="Gile G.H."/>
            <person name="Hirakawa Y."/>
            <person name="Hopkins J.F."/>
            <person name="Kuo A."/>
            <person name="Rensing S.A."/>
            <person name="Schmutz J."/>
            <person name="Symeonidi A."/>
            <person name="Elias M."/>
            <person name="Eveleigh R.J."/>
            <person name="Herman E.K."/>
            <person name="Klute M.J."/>
            <person name="Nakayama T."/>
            <person name="Obornik M."/>
            <person name="Reyes-Prieto A."/>
            <person name="Armbrust E.V."/>
            <person name="Aves S.J."/>
            <person name="Beiko R.G."/>
            <person name="Coutinho P."/>
            <person name="Dacks J.B."/>
            <person name="Durnford D.G."/>
            <person name="Fast N.M."/>
            <person name="Green B.R."/>
            <person name="Grisdale C.J."/>
            <person name="Hempel F."/>
            <person name="Henrissat B."/>
            <person name="Hoppner M.P."/>
            <person name="Ishida K."/>
            <person name="Kim E."/>
            <person name="Koreny L."/>
            <person name="Kroth P.G."/>
            <person name="Liu Y."/>
            <person name="Malik S.B."/>
            <person name="Maier U.G."/>
            <person name="McRose D."/>
            <person name="Mock T."/>
            <person name="Neilson J.A."/>
            <person name="Onodera N.T."/>
            <person name="Poole A.M."/>
            <person name="Pritham E.J."/>
            <person name="Richards T.A."/>
            <person name="Rocap G."/>
            <person name="Roy S.W."/>
            <person name="Sarai C."/>
            <person name="Schaack S."/>
            <person name="Shirato S."/>
            <person name="Slamovits C.H."/>
            <person name="Spencer D.F."/>
            <person name="Suzuki S."/>
            <person name="Worden A.Z."/>
            <person name="Zauner S."/>
            <person name="Barry K."/>
            <person name="Bell C."/>
            <person name="Bharti A.K."/>
            <person name="Crow J.A."/>
            <person name="Grimwood J."/>
            <person name="Kramer R."/>
            <person name="Lindquist E."/>
            <person name="Lucas S."/>
            <person name="Salamov A."/>
            <person name="McFadden G.I."/>
            <person name="Lane C.E."/>
            <person name="Keeling P.J."/>
            <person name="Gray M.W."/>
            <person name="Grigoriev I.V."/>
            <person name="Archibald J.M."/>
        </authorList>
    </citation>
    <scope>NUCLEOTIDE SEQUENCE</scope>
    <source>
        <strain evidence="7 9">CCMP2712</strain>
    </source>
</reference>
<evidence type="ECO:0000313" key="9">
    <source>
        <dbReference type="Proteomes" id="UP000011087"/>
    </source>
</evidence>
<evidence type="ECO:0000256" key="5">
    <source>
        <dbReference type="SAM" id="SignalP"/>
    </source>
</evidence>
<evidence type="ECO:0000259" key="6">
    <source>
        <dbReference type="PROSITE" id="PS51039"/>
    </source>
</evidence>
<feature type="signal peptide" evidence="5">
    <location>
        <begin position="1"/>
        <end position="26"/>
    </location>
</feature>
<dbReference type="Pfam" id="PF01428">
    <property type="entry name" value="zf-AN1"/>
    <property type="match status" value="1"/>
</dbReference>
<feature type="chain" id="PRO_5008770053" description="AN1-type domain-containing protein" evidence="5">
    <location>
        <begin position="27"/>
        <end position="187"/>
    </location>
</feature>
<keyword evidence="5" id="KW-0732">Signal</keyword>
<dbReference type="GeneID" id="17292057"/>
<name>L1IGX8_GUITC</name>
<proteinExistence type="predicted"/>
<dbReference type="HOGENOM" id="CLU_1450240_0_0_1"/>
<accession>L1IGX8</accession>
<dbReference type="SMART" id="SM00154">
    <property type="entry name" value="ZnF_AN1"/>
    <property type="match status" value="1"/>
</dbReference>
<dbReference type="InterPro" id="IPR035896">
    <property type="entry name" value="AN1-like_Znf"/>
</dbReference>
<dbReference type="EMBL" id="JH993093">
    <property type="protein sequence ID" value="EKX35317.1"/>
    <property type="molecule type" value="Genomic_DNA"/>
</dbReference>
<evidence type="ECO:0000256" key="4">
    <source>
        <dbReference type="PROSITE-ProRule" id="PRU00449"/>
    </source>
</evidence>
<evidence type="ECO:0000313" key="8">
    <source>
        <dbReference type="EnsemblProtists" id="EKX35317"/>
    </source>
</evidence>
<evidence type="ECO:0000256" key="1">
    <source>
        <dbReference type="ARBA" id="ARBA00022723"/>
    </source>
</evidence>
<evidence type="ECO:0000256" key="3">
    <source>
        <dbReference type="ARBA" id="ARBA00022833"/>
    </source>
</evidence>
<keyword evidence="2 4" id="KW-0863">Zinc-finger</keyword>
<keyword evidence="3" id="KW-0862">Zinc</keyword>
<keyword evidence="9" id="KW-1185">Reference proteome</keyword>
<keyword evidence="1" id="KW-0479">Metal-binding</keyword>
<dbReference type="KEGG" id="gtt:GUITHDRAFT_155544"/>
<dbReference type="GO" id="GO:0008270">
    <property type="term" value="F:zinc ion binding"/>
    <property type="evidence" value="ECO:0007669"/>
    <property type="project" value="UniProtKB-KW"/>
</dbReference>
<dbReference type="OrthoDB" id="428577at2759"/>
<organism evidence="7">
    <name type="scientific">Guillardia theta (strain CCMP2712)</name>
    <name type="common">Cryptophyte</name>
    <dbReference type="NCBI Taxonomy" id="905079"/>
    <lineage>
        <taxon>Eukaryota</taxon>
        <taxon>Cryptophyceae</taxon>
        <taxon>Pyrenomonadales</taxon>
        <taxon>Geminigeraceae</taxon>
        <taxon>Guillardia</taxon>
    </lineage>
</organism>
<dbReference type="PaxDb" id="55529-EKX35317"/>
<dbReference type="Gene3D" id="4.10.1110.10">
    <property type="entry name" value="AN1-like Zinc finger"/>
    <property type="match status" value="1"/>
</dbReference>
<gene>
    <name evidence="7" type="ORF">GUITHDRAFT_155544</name>
</gene>
<sequence>MYRGISHIVGPSMLILALTLVRVSYAISDFSSQSIELQTFASIDSNSPFLHPKNSLVAHYPENVELRNSADLVGGFEVASWTKDPEISEQQTGDDTKLRGCSRLRGGAGKRRCVVKGCKEYYMQIAGDCQYCDLKFCPDHRLPEEHACKNLCLCKEDAYNKNYMQLAEEAKAVAVRRENMIRGQPNN</sequence>
<dbReference type="Proteomes" id="UP000011087">
    <property type="component" value="Unassembled WGS sequence"/>
</dbReference>
<dbReference type="STRING" id="905079.L1IGX8"/>
<dbReference type="PROSITE" id="PS51039">
    <property type="entry name" value="ZF_AN1"/>
    <property type="match status" value="1"/>
</dbReference>
<evidence type="ECO:0000256" key="2">
    <source>
        <dbReference type="ARBA" id="ARBA00022771"/>
    </source>
</evidence>
<evidence type="ECO:0000313" key="7">
    <source>
        <dbReference type="EMBL" id="EKX35317.1"/>
    </source>
</evidence>
<reference evidence="9" key="2">
    <citation type="submission" date="2012-11" db="EMBL/GenBank/DDBJ databases">
        <authorList>
            <person name="Kuo A."/>
            <person name="Curtis B.A."/>
            <person name="Tanifuji G."/>
            <person name="Burki F."/>
            <person name="Gruber A."/>
            <person name="Irimia M."/>
            <person name="Maruyama S."/>
            <person name="Arias M.C."/>
            <person name="Ball S.G."/>
            <person name="Gile G.H."/>
            <person name="Hirakawa Y."/>
            <person name="Hopkins J.F."/>
            <person name="Rensing S.A."/>
            <person name="Schmutz J."/>
            <person name="Symeonidi A."/>
            <person name="Elias M."/>
            <person name="Eveleigh R.J."/>
            <person name="Herman E.K."/>
            <person name="Klute M.J."/>
            <person name="Nakayama T."/>
            <person name="Obornik M."/>
            <person name="Reyes-Prieto A."/>
            <person name="Armbrust E.V."/>
            <person name="Aves S.J."/>
            <person name="Beiko R.G."/>
            <person name="Coutinho P."/>
            <person name="Dacks J.B."/>
            <person name="Durnford D.G."/>
            <person name="Fast N.M."/>
            <person name="Green B.R."/>
            <person name="Grisdale C."/>
            <person name="Hempe F."/>
            <person name="Henrissat B."/>
            <person name="Hoppner M.P."/>
            <person name="Ishida K.-I."/>
            <person name="Kim E."/>
            <person name="Koreny L."/>
            <person name="Kroth P.G."/>
            <person name="Liu Y."/>
            <person name="Malik S.-B."/>
            <person name="Maier U.G."/>
            <person name="McRose D."/>
            <person name="Mock T."/>
            <person name="Neilson J.A."/>
            <person name="Onodera N.T."/>
            <person name="Poole A.M."/>
            <person name="Pritham E.J."/>
            <person name="Richards T.A."/>
            <person name="Rocap G."/>
            <person name="Roy S.W."/>
            <person name="Sarai C."/>
            <person name="Schaack S."/>
            <person name="Shirato S."/>
            <person name="Slamovits C.H."/>
            <person name="Spencer D.F."/>
            <person name="Suzuki S."/>
            <person name="Worden A.Z."/>
            <person name="Zauner S."/>
            <person name="Barry K."/>
            <person name="Bell C."/>
            <person name="Bharti A.K."/>
            <person name="Crow J.A."/>
            <person name="Grimwood J."/>
            <person name="Kramer R."/>
            <person name="Lindquist E."/>
            <person name="Lucas S."/>
            <person name="Salamov A."/>
            <person name="McFadden G.I."/>
            <person name="Lane C.E."/>
            <person name="Keeling P.J."/>
            <person name="Gray M.W."/>
            <person name="Grigoriev I.V."/>
            <person name="Archibald J.M."/>
        </authorList>
    </citation>
    <scope>NUCLEOTIDE SEQUENCE</scope>
    <source>
        <strain evidence="9">CCMP2712</strain>
    </source>
</reference>
<dbReference type="SUPFAM" id="SSF118310">
    <property type="entry name" value="AN1-like Zinc finger"/>
    <property type="match status" value="1"/>
</dbReference>